<reference evidence="2 3" key="1">
    <citation type="journal article" date="2018" name="Genomics">
        <title>Molecular footprints of inshore aquatic adaptation in Indo-Pacific humpback dolphin (Sousa chinensis).</title>
        <authorList>
            <person name="Ming Y."/>
            <person name="Jian J."/>
            <person name="Yu F."/>
            <person name="Yu X."/>
            <person name="Wang J."/>
            <person name="Liu W."/>
        </authorList>
    </citation>
    <scope>NUCLEOTIDE SEQUENCE [LARGE SCALE GENOMIC DNA]</scope>
    <source>
        <strain evidence="2">MY-2018</strain>
        <tissue evidence="2">Skin</tissue>
    </source>
</reference>
<keyword evidence="3" id="KW-1185">Reference proteome</keyword>
<evidence type="ECO:0000256" key="1">
    <source>
        <dbReference type="SAM" id="MobiDB-lite"/>
    </source>
</evidence>
<gene>
    <name evidence="2" type="ORF">DBR06_SOUSAS110449</name>
</gene>
<feature type="region of interest" description="Disordered" evidence="1">
    <location>
        <begin position="1"/>
        <end position="68"/>
    </location>
</feature>
<accession>A0A484GRK5</accession>
<comment type="caution">
    <text evidence="2">The sequence shown here is derived from an EMBL/GenBank/DDBJ whole genome shotgun (WGS) entry which is preliminary data.</text>
</comment>
<dbReference type="EMBL" id="QWLN02004798">
    <property type="protein sequence ID" value="TEA38537.1"/>
    <property type="molecule type" value="Genomic_DNA"/>
</dbReference>
<sequence length="244" mass="26133">MQRPTPAPVSASRHSGNGGSGRAFPASSQEPLSCAQMPSAAVVTVPGEDGAQSPEGLENGNDSPLSPAGFKYQAEWKGLLLEFGKHRGGAPHRNSACSDLSSQVILKVAWNKRSVGSGGGGRERVDSGKADLATHFPSVCENVKPKMHSIGKNGNNRGAKQARLPAFPHTYPTAKTHLPLGKVERWNQVRKDTELGQNDFRRGSEWPRFQQTTGLGHGEPLKDTLITFQALSSPYNGIAIYTKL</sequence>
<evidence type="ECO:0000313" key="2">
    <source>
        <dbReference type="EMBL" id="TEA38537.1"/>
    </source>
</evidence>
<proteinExistence type="predicted"/>
<protein>
    <submittedName>
        <fullName evidence="2">Uncharacterized protein</fullName>
    </submittedName>
</protein>
<name>A0A484GRK5_SOUCH</name>
<evidence type="ECO:0000313" key="3">
    <source>
        <dbReference type="Proteomes" id="UP000295264"/>
    </source>
</evidence>
<dbReference type="AlphaFoldDB" id="A0A484GRK5"/>
<organism evidence="2 3">
    <name type="scientific">Sousa chinensis</name>
    <name type="common">Indo-pacific humpbacked dolphin</name>
    <name type="synonym">Steno chinensis</name>
    <dbReference type="NCBI Taxonomy" id="103600"/>
    <lineage>
        <taxon>Eukaryota</taxon>
        <taxon>Metazoa</taxon>
        <taxon>Chordata</taxon>
        <taxon>Craniata</taxon>
        <taxon>Vertebrata</taxon>
        <taxon>Euteleostomi</taxon>
        <taxon>Mammalia</taxon>
        <taxon>Eutheria</taxon>
        <taxon>Laurasiatheria</taxon>
        <taxon>Artiodactyla</taxon>
        <taxon>Whippomorpha</taxon>
        <taxon>Cetacea</taxon>
        <taxon>Odontoceti</taxon>
        <taxon>Delphinidae</taxon>
        <taxon>Sousa</taxon>
    </lineage>
</organism>
<dbReference type="Proteomes" id="UP000295264">
    <property type="component" value="Unassembled WGS sequence"/>
</dbReference>